<dbReference type="EMBL" id="CACSIP010000041">
    <property type="protein sequence ID" value="CAA0131031.1"/>
    <property type="molecule type" value="Genomic_DNA"/>
</dbReference>
<proteinExistence type="predicted"/>
<accession>A0A5S9R7G0</accession>
<dbReference type="Proteomes" id="UP000430146">
    <property type="component" value="Unassembled WGS sequence"/>
</dbReference>
<name>A0A5S9R7G0_MYCVN</name>
<feature type="region of interest" description="Disordered" evidence="1">
    <location>
        <begin position="1"/>
        <end position="20"/>
    </location>
</feature>
<protein>
    <submittedName>
        <fullName evidence="2">Uncharacterized protein</fullName>
    </submittedName>
</protein>
<dbReference type="AlphaFoldDB" id="A0A5S9R7G0"/>
<dbReference type="RefSeq" id="WP_234897671.1">
    <property type="nucleotide sequence ID" value="NZ_CACSIP010000041.1"/>
</dbReference>
<organism evidence="2 3">
    <name type="scientific">Mycolicibacterium vanbaalenii</name>
    <name type="common">Mycobacterium vanbaalenii</name>
    <dbReference type="NCBI Taxonomy" id="110539"/>
    <lineage>
        <taxon>Bacteria</taxon>
        <taxon>Bacillati</taxon>
        <taxon>Actinomycetota</taxon>
        <taxon>Actinomycetes</taxon>
        <taxon>Mycobacteriales</taxon>
        <taxon>Mycobacteriaceae</taxon>
        <taxon>Mycolicibacterium</taxon>
    </lineage>
</organism>
<evidence type="ECO:0000313" key="2">
    <source>
        <dbReference type="EMBL" id="CAA0131031.1"/>
    </source>
</evidence>
<evidence type="ECO:0000313" key="3">
    <source>
        <dbReference type="Proteomes" id="UP000430146"/>
    </source>
</evidence>
<evidence type="ECO:0000256" key="1">
    <source>
        <dbReference type="SAM" id="MobiDB-lite"/>
    </source>
</evidence>
<gene>
    <name evidence="2" type="ORF">AELLOGFF_05852</name>
</gene>
<sequence>MTKTTGESTAAKEPDSTASTVHTVVERAAGLSDDVLKSVEAGQRAAIEAVRQFVDTVDEALPAKDDHPSRRETVIDAALDMADRLVTTQYEFLRSVVHSADRTLRKSDDVDK</sequence>
<keyword evidence="3" id="KW-1185">Reference proteome</keyword>
<reference evidence="2 3" key="1">
    <citation type="submission" date="2019-11" db="EMBL/GenBank/DDBJ databases">
        <authorList>
            <person name="Holert J."/>
        </authorList>
    </citation>
    <scope>NUCLEOTIDE SEQUENCE [LARGE SCALE GENOMIC DNA]</scope>
    <source>
        <strain evidence="2">BC8_1</strain>
    </source>
</reference>